<dbReference type="EMBL" id="JBIAXI010000008">
    <property type="protein sequence ID" value="MFF4774349.1"/>
    <property type="molecule type" value="Genomic_DNA"/>
</dbReference>
<protein>
    <submittedName>
        <fullName evidence="1">Uncharacterized protein</fullName>
    </submittedName>
</protein>
<name>A0ABW6V4X1_MICFU</name>
<gene>
    <name evidence="1" type="ORF">ACFY05_15960</name>
</gene>
<proteinExistence type="predicted"/>
<comment type="caution">
    <text evidence="1">The sequence shown here is derived from an EMBL/GenBank/DDBJ whole genome shotgun (WGS) entry which is preliminary data.</text>
</comment>
<accession>A0ABW6V4X1</accession>
<organism evidence="1 2">
    <name type="scientific">Microtetraspora fusca</name>
    <dbReference type="NCBI Taxonomy" id="1997"/>
    <lineage>
        <taxon>Bacteria</taxon>
        <taxon>Bacillati</taxon>
        <taxon>Actinomycetota</taxon>
        <taxon>Actinomycetes</taxon>
        <taxon>Streptosporangiales</taxon>
        <taxon>Streptosporangiaceae</taxon>
        <taxon>Microtetraspora</taxon>
    </lineage>
</organism>
<reference evidence="1 2" key="1">
    <citation type="submission" date="2024-10" db="EMBL/GenBank/DDBJ databases">
        <title>The Natural Products Discovery Center: Release of the First 8490 Sequenced Strains for Exploring Actinobacteria Biosynthetic Diversity.</title>
        <authorList>
            <person name="Kalkreuter E."/>
            <person name="Kautsar S.A."/>
            <person name="Yang D."/>
            <person name="Bader C.D."/>
            <person name="Teijaro C.N."/>
            <person name="Fluegel L."/>
            <person name="Davis C.M."/>
            <person name="Simpson J.R."/>
            <person name="Lauterbach L."/>
            <person name="Steele A.D."/>
            <person name="Gui C."/>
            <person name="Meng S."/>
            <person name="Li G."/>
            <person name="Viehrig K."/>
            <person name="Ye F."/>
            <person name="Su P."/>
            <person name="Kiefer A.F."/>
            <person name="Nichols A."/>
            <person name="Cepeda A.J."/>
            <person name="Yan W."/>
            <person name="Fan B."/>
            <person name="Jiang Y."/>
            <person name="Adhikari A."/>
            <person name="Zheng C.-J."/>
            <person name="Schuster L."/>
            <person name="Cowan T.M."/>
            <person name="Smanski M.J."/>
            <person name="Chevrette M.G."/>
            <person name="De Carvalho L.P.S."/>
            <person name="Shen B."/>
        </authorList>
    </citation>
    <scope>NUCLEOTIDE SEQUENCE [LARGE SCALE GENOMIC DNA]</scope>
    <source>
        <strain evidence="1 2">NPDC001281</strain>
    </source>
</reference>
<evidence type="ECO:0000313" key="1">
    <source>
        <dbReference type="EMBL" id="MFF4774349.1"/>
    </source>
</evidence>
<keyword evidence="2" id="KW-1185">Reference proteome</keyword>
<dbReference type="RefSeq" id="WP_387342704.1">
    <property type="nucleotide sequence ID" value="NZ_JBIAXI010000008.1"/>
</dbReference>
<dbReference type="Proteomes" id="UP001602119">
    <property type="component" value="Unassembled WGS sequence"/>
</dbReference>
<evidence type="ECO:0000313" key="2">
    <source>
        <dbReference type="Proteomes" id="UP001602119"/>
    </source>
</evidence>
<sequence length="48" mass="5097">MIHTGRRGYPRAINSLAVRALPATFITGKTIVDESAARTAVSELIAAE</sequence>